<organism evidence="1">
    <name type="scientific">Myoviridae sp. ctGBP5</name>
    <dbReference type="NCBI Taxonomy" id="2825071"/>
    <lineage>
        <taxon>Viruses</taxon>
        <taxon>Duplodnaviria</taxon>
        <taxon>Heunggongvirae</taxon>
        <taxon>Uroviricota</taxon>
        <taxon>Caudoviricetes</taxon>
    </lineage>
</organism>
<proteinExistence type="predicted"/>
<accession>A0A8S5PAH1</accession>
<dbReference type="EMBL" id="BK015383">
    <property type="protein sequence ID" value="DAE04070.1"/>
    <property type="molecule type" value="Genomic_DNA"/>
</dbReference>
<evidence type="ECO:0000313" key="1">
    <source>
        <dbReference type="EMBL" id="DAE04070.1"/>
    </source>
</evidence>
<reference evidence="1" key="1">
    <citation type="journal article" date="2021" name="Proc. Natl. Acad. Sci. U.S.A.">
        <title>A Catalog of Tens of Thousands of Viruses from Human Metagenomes Reveals Hidden Associations with Chronic Diseases.</title>
        <authorList>
            <person name="Tisza M.J."/>
            <person name="Buck C.B."/>
        </authorList>
    </citation>
    <scope>NUCLEOTIDE SEQUENCE</scope>
    <source>
        <strain evidence="1">CtGBP5</strain>
    </source>
</reference>
<sequence length="38" mass="4538">MRMPLSEKTDSDLMGRLTLVRCVFLHKQHMSLPLQYDF</sequence>
<protein>
    <submittedName>
        <fullName evidence="1">Uncharacterized protein</fullName>
    </submittedName>
</protein>
<name>A0A8S5PAH1_9CAUD</name>